<feature type="compositionally biased region" description="Polar residues" evidence="1">
    <location>
        <begin position="17"/>
        <end position="26"/>
    </location>
</feature>
<dbReference type="AlphaFoldDB" id="A0A2V1IQG5"/>
<dbReference type="GO" id="GO:0051536">
    <property type="term" value="F:iron-sulfur cluster binding"/>
    <property type="evidence" value="ECO:0007669"/>
    <property type="project" value="InterPro"/>
</dbReference>
<dbReference type="Gene3D" id="3.40.50.720">
    <property type="entry name" value="NAD(P)-binding Rossmann-like Domain"/>
    <property type="match status" value="1"/>
</dbReference>
<evidence type="ECO:0000256" key="1">
    <source>
        <dbReference type="SAM" id="MobiDB-lite"/>
    </source>
</evidence>
<dbReference type="InterPro" id="IPR023753">
    <property type="entry name" value="FAD/NAD-binding_dom"/>
</dbReference>
<reference evidence="5" key="1">
    <citation type="submission" date="2018-02" db="EMBL/GenBank/DDBJ databases">
        <authorList>
            <person name="Clavel T."/>
            <person name="Strowig T."/>
        </authorList>
    </citation>
    <scope>NUCLEOTIDE SEQUENCE [LARGE SCALE GENOMIC DNA]</scope>
    <source>
        <strain evidence="5">DSM 103720</strain>
    </source>
</reference>
<feature type="compositionally biased region" description="Basic and acidic residues" evidence="1">
    <location>
        <begin position="1"/>
        <end position="16"/>
    </location>
</feature>
<evidence type="ECO:0000313" key="5">
    <source>
        <dbReference type="Proteomes" id="UP000244905"/>
    </source>
</evidence>
<dbReference type="GO" id="GO:0016491">
    <property type="term" value="F:oxidoreductase activity"/>
    <property type="evidence" value="ECO:0007669"/>
    <property type="project" value="InterPro"/>
</dbReference>
<dbReference type="Pfam" id="PF14691">
    <property type="entry name" value="Fer4_20"/>
    <property type="match status" value="1"/>
</dbReference>
<dbReference type="InterPro" id="IPR009051">
    <property type="entry name" value="Helical_ferredxn"/>
</dbReference>
<evidence type="ECO:0000259" key="3">
    <source>
        <dbReference type="Pfam" id="PF14691"/>
    </source>
</evidence>
<dbReference type="PANTHER" id="PTHR42783:SF3">
    <property type="entry name" value="GLUTAMATE SYNTHASE [NADPH] SMALL CHAIN-RELATED"/>
    <property type="match status" value="1"/>
</dbReference>
<dbReference type="InterPro" id="IPR028261">
    <property type="entry name" value="DPD_II"/>
</dbReference>
<dbReference type="NCBIfam" id="TIGR01316">
    <property type="entry name" value="gltA"/>
    <property type="match status" value="1"/>
</dbReference>
<dbReference type="PANTHER" id="PTHR42783">
    <property type="entry name" value="GLUTAMATE SYNTHASE [NADPH] SMALL CHAIN"/>
    <property type="match status" value="1"/>
</dbReference>
<dbReference type="SUPFAM" id="SSF51971">
    <property type="entry name" value="Nucleotide-binding domain"/>
    <property type="match status" value="1"/>
</dbReference>
<keyword evidence="5" id="KW-1185">Reference proteome</keyword>
<dbReference type="Proteomes" id="UP000244905">
    <property type="component" value="Unassembled WGS sequence"/>
</dbReference>
<feature type="domain" description="Dihydroprymidine dehydrogenase" evidence="3">
    <location>
        <begin position="44"/>
        <end position="150"/>
    </location>
</feature>
<feature type="region of interest" description="Disordered" evidence="1">
    <location>
        <begin position="1"/>
        <end position="26"/>
    </location>
</feature>
<dbReference type="SUPFAM" id="SSF46548">
    <property type="entry name" value="alpha-helical ferredoxin"/>
    <property type="match status" value="1"/>
</dbReference>
<feature type="domain" description="FAD/NAD(P)-binding" evidence="2">
    <location>
        <begin position="170"/>
        <end position="476"/>
    </location>
</feature>
<dbReference type="PRINTS" id="PR00419">
    <property type="entry name" value="ADXRDTASE"/>
</dbReference>
<evidence type="ECO:0000259" key="2">
    <source>
        <dbReference type="Pfam" id="PF07992"/>
    </source>
</evidence>
<dbReference type="RefSeq" id="WP_107031455.1">
    <property type="nucleotide sequence ID" value="NZ_CAOLYA010000017.1"/>
</dbReference>
<dbReference type="Pfam" id="PF07992">
    <property type="entry name" value="Pyr_redox_2"/>
    <property type="match status" value="1"/>
</dbReference>
<sequence>MDQNTSRDAKWREEQRNSLSAKQRSSIPRTIMPQLNAAYRITCNHEVNQGLSAEQAIIEATRCLDCPDPQCIHGCPVSINIPSFIKNIERGEFLAAAAVLKQTSALPAVCGRVCPQEKQCESRCIYNKMKKAPVAIGYLERFAADFERMNNQANGIKPNGDSSVARNGRKIAVVGSGPAGLSFAGDMIKKGYEVIVYEALHEIGGVLKYGIPEFRLPNSVVEAEIDALRAEGVDFVKDCVIGKTISYDQLHELGFDGIFVASGAGLPRFMGIPGENLIGIMSSNEYLTRINLMGAGRPGEDTPVLKGNRVAVVGGGNTAMDSVRTALRQGSEKAMIVYRRSLEEMPARVEEVHHAQEEGVEFITLCNPVEYLSDDKGRVRAMRVQRMELGEPDASGRRSPVPIEGAIDEIEVDLVIVSVGVSPNPLIPHAIPELEISRRGTIVVNEETMQSSLNDIYAGGDIVRGGATVILAMGDGRRAAAAMDKALSGQD</sequence>
<dbReference type="InterPro" id="IPR036188">
    <property type="entry name" value="FAD/NAD-bd_sf"/>
</dbReference>
<gene>
    <name evidence="4" type="primary">gltA</name>
    <name evidence="4" type="ORF">C5O23_02880</name>
</gene>
<organism evidence="4 5">
    <name type="scientific">Duncaniella muris</name>
    <dbReference type="NCBI Taxonomy" id="2094150"/>
    <lineage>
        <taxon>Bacteria</taxon>
        <taxon>Pseudomonadati</taxon>
        <taxon>Bacteroidota</taxon>
        <taxon>Bacteroidia</taxon>
        <taxon>Bacteroidales</taxon>
        <taxon>Muribaculaceae</taxon>
        <taxon>Duncaniella</taxon>
    </lineage>
</organism>
<accession>A0A2V1IQG5</accession>
<comment type="caution">
    <text evidence="4">The sequence shown here is derived from an EMBL/GenBank/DDBJ whole genome shotgun (WGS) entry which is preliminary data.</text>
</comment>
<dbReference type="Gene3D" id="3.50.50.60">
    <property type="entry name" value="FAD/NAD(P)-binding domain"/>
    <property type="match status" value="2"/>
</dbReference>
<evidence type="ECO:0000313" key="4">
    <source>
        <dbReference type="EMBL" id="PWB03673.1"/>
    </source>
</evidence>
<dbReference type="EMBL" id="PUEC01000004">
    <property type="protein sequence ID" value="PWB03673.1"/>
    <property type="molecule type" value="Genomic_DNA"/>
</dbReference>
<dbReference type="GeneID" id="82525293"/>
<name>A0A2V1IQG5_9BACT</name>
<protein>
    <submittedName>
        <fullName evidence="4">Glutamate synthase (NADPH), homotetrameric</fullName>
    </submittedName>
</protein>
<dbReference type="InterPro" id="IPR006004">
    <property type="entry name" value="SudA-like"/>
</dbReference>
<proteinExistence type="predicted"/>
<dbReference type="Gene3D" id="1.10.1060.10">
    <property type="entry name" value="Alpha-helical ferredoxin"/>
    <property type="match status" value="1"/>
</dbReference>